<proteinExistence type="predicted"/>
<dbReference type="EMBL" id="CAJNOQ010057864">
    <property type="protein sequence ID" value="CAF1665021.1"/>
    <property type="molecule type" value="Genomic_DNA"/>
</dbReference>
<comment type="caution">
    <text evidence="1">The sequence shown here is derived from an EMBL/GenBank/DDBJ whole genome shotgun (WGS) entry which is preliminary data.</text>
</comment>
<gene>
    <name evidence="1" type="ORF">GPM918_LOCUS46115</name>
    <name evidence="2" type="ORF">SRO942_LOCUS49569</name>
</gene>
<protein>
    <submittedName>
        <fullName evidence="1">Uncharacterized protein</fullName>
    </submittedName>
</protein>
<dbReference type="Proteomes" id="UP000663829">
    <property type="component" value="Unassembled WGS sequence"/>
</dbReference>
<evidence type="ECO:0000313" key="2">
    <source>
        <dbReference type="EMBL" id="CAF4621946.1"/>
    </source>
</evidence>
<sequence length="13" mass="1511">MHSPRGLPREFPS</sequence>
<feature type="non-terminal residue" evidence="1">
    <location>
        <position position="13"/>
    </location>
</feature>
<organism evidence="1 3">
    <name type="scientific">Didymodactylos carnosus</name>
    <dbReference type="NCBI Taxonomy" id="1234261"/>
    <lineage>
        <taxon>Eukaryota</taxon>
        <taxon>Metazoa</taxon>
        <taxon>Spiralia</taxon>
        <taxon>Gnathifera</taxon>
        <taxon>Rotifera</taxon>
        <taxon>Eurotatoria</taxon>
        <taxon>Bdelloidea</taxon>
        <taxon>Philodinida</taxon>
        <taxon>Philodinidae</taxon>
        <taxon>Didymodactylos</taxon>
    </lineage>
</organism>
<evidence type="ECO:0000313" key="1">
    <source>
        <dbReference type="EMBL" id="CAF1665021.1"/>
    </source>
</evidence>
<keyword evidence="3" id="KW-1185">Reference proteome</keyword>
<dbReference type="EMBL" id="CAJOBC010133834">
    <property type="protein sequence ID" value="CAF4621946.1"/>
    <property type="molecule type" value="Genomic_DNA"/>
</dbReference>
<dbReference type="Proteomes" id="UP000681722">
    <property type="component" value="Unassembled WGS sequence"/>
</dbReference>
<reference evidence="1" key="1">
    <citation type="submission" date="2021-02" db="EMBL/GenBank/DDBJ databases">
        <authorList>
            <person name="Nowell W R."/>
        </authorList>
    </citation>
    <scope>NUCLEOTIDE SEQUENCE</scope>
</reference>
<name>A0A816FRF6_9BILA</name>
<evidence type="ECO:0000313" key="3">
    <source>
        <dbReference type="Proteomes" id="UP000663829"/>
    </source>
</evidence>
<accession>A0A816FRF6</accession>